<accession>A0ABN7T3Y3</accession>
<keyword evidence="2" id="KW-1185">Reference proteome</keyword>
<organism evidence="1 2">
    <name type="scientific">Oikopleura dioica</name>
    <name type="common">Tunicate</name>
    <dbReference type="NCBI Taxonomy" id="34765"/>
    <lineage>
        <taxon>Eukaryota</taxon>
        <taxon>Metazoa</taxon>
        <taxon>Chordata</taxon>
        <taxon>Tunicata</taxon>
        <taxon>Appendicularia</taxon>
        <taxon>Copelata</taxon>
        <taxon>Oikopleuridae</taxon>
        <taxon>Oikopleura</taxon>
    </lineage>
</organism>
<sequence>MKIFLFLLNYAFSINFNLWENGGFLVSGDEDDFNLASGAYFIRANNKTYSTTDNTLQITTVKKETGTDVHGIFTKTTLHFNSTEFKSQLLMEASVRHYQTFVIFNQKFDHLEGMSNNDPNSVSTSFPSFEIPKQGKKEMFVINPCDDMAGEQEMVRVPWNEENADKLCGGLKGGPFFIFDKTNSSAGHFSQVFTISSFSKFTAVNSEIEILPLRSTLSFGLPGSLENISNYEIETILHFGNEGFYESVHAWGDVLLKQYGKTRAYRESELTVNYLSYWTDQARPDAFPDSMQGLYYNTSLPVIAHNRWWCSNTTYAKENGGGYDFSIDRKTGFALPTEYQFWDDLFRNSTRWGLRVYLQDWMGVATSKLPVLEKDLSIGKKQDENKTFGKFLERNWLLQMSQAAEANGISILYCMAFSRHMLQSVELQNVVSIRSSGDYEPGNRQWDISISAIYTHALGLAPFKDTFWTTPKQPGHPGYENITEWHPELESAMATLSTGIVGISDRVGYTNDDLVSKSIRPDGKILKPSRPIACPDHLLWELNPWEVNNGTSEFETYSELNGHRWGIILLYKNVTEKTVHRSHNLRNFHFTRSGKGDKFLLTENFEKSEGRKIDHEFEHFLAPSEKLKMMYFAPLILIPGRSQSYVTILGEINKWVKVSPQRFSELLVTHTMLSVTLSGVDQESIWVGIQLELDGQSTFTEYFSCKFGPSGKNKLVFNFDQTFSCNQI</sequence>
<name>A0ABN7T3Y3_OIKDI</name>
<dbReference type="EMBL" id="OU015567">
    <property type="protein sequence ID" value="CAG5110825.1"/>
    <property type="molecule type" value="Genomic_DNA"/>
</dbReference>
<evidence type="ECO:0000313" key="1">
    <source>
        <dbReference type="EMBL" id="CAG5110825.1"/>
    </source>
</evidence>
<gene>
    <name evidence="1" type="ORF">OKIOD_LOCUS13947</name>
</gene>
<evidence type="ECO:0000313" key="2">
    <source>
        <dbReference type="Proteomes" id="UP001158576"/>
    </source>
</evidence>
<proteinExistence type="predicted"/>
<dbReference type="Proteomes" id="UP001158576">
    <property type="component" value="Chromosome 2"/>
</dbReference>
<reference evidence="1 2" key="1">
    <citation type="submission" date="2021-04" db="EMBL/GenBank/DDBJ databases">
        <authorList>
            <person name="Bliznina A."/>
        </authorList>
    </citation>
    <scope>NUCLEOTIDE SEQUENCE [LARGE SCALE GENOMIC DNA]</scope>
</reference>
<protein>
    <submittedName>
        <fullName evidence="1">Oidioi.mRNA.OKI2018_I69.chr2.g5182.t1.cds</fullName>
    </submittedName>
</protein>